<feature type="binding site" evidence="10">
    <location>
        <position position="121"/>
    </location>
    <ligand>
        <name>4-amino-2-methyl-5-(diphosphooxymethyl)pyrimidine</name>
        <dbReference type="ChEBI" id="CHEBI:57841"/>
    </ligand>
</feature>
<evidence type="ECO:0000313" key="16">
    <source>
        <dbReference type="Proteomes" id="UP000215450"/>
    </source>
</evidence>
<feature type="binding site" evidence="10">
    <location>
        <begin position="148"/>
        <end position="150"/>
    </location>
    <ligand>
        <name>2-[(2R,5Z)-2-carboxy-4-methylthiazol-5(2H)-ylidene]ethyl phosphate</name>
        <dbReference type="ChEBI" id="CHEBI:62899"/>
    </ligand>
</feature>
<dbReference type="GO" id="GO:0000287">
    <property type="term" value="F:magnesium ion binding"/>
    <property type="evidence" value="ECO:0007669"/>
    <property type="project" value="UniProtKB-UniRule"/>
</dbReference>
<reference evidence="14" key="1">
    <citation type="submission" date="2017-05" db="EMBL/GenBank/DDBJ databases">
        <authorList>
            <person name="Song R."/>
            <person name="Chenine A.L."/>
            <person name="Ruprecht R.M."/>
        </authorList>
    </citation>
    <scope>NUCLEOTIDE SEQUENCE</scope>
    <source>
        <strain evidence="14">Kingella_eburonensis</strain>
    </source>
</reference>
<feature type="binding site" evidence="10">
    <location>
        <position position="102"/>
    </location>
    <ligand>
        <name>Mg(2+)</name>
        <dbReference type="ChEBI" id="CHEBI:18420"/>
    </ligand>
</feature>
<proteinExistence type="inferred from homology"/>
<keyword evidence="16" id="KW-1185">Reference proteome</keyword>
<evidence type="ECO:0000256" key="8">
    <source>
        <dbReference type="ARBA" id="ARBA00047851"/>
    </source>
</evidence>
<dbReference type="FunFam" id="3.20.20.70:FF:000096">
    <property type="entry name" value="Thiamine-phosphate synthase"/>
    <property type="match status" value="1"/>
</dbReference>
<comment type="pathway">
    <text evidence="2 10 12">Cofactor biosynthesis; thiamine diphosphate biosynthesis; thiamine phosphate from 4-amino-2-methyl-5-diphosphomethylpyrimidine and 4-methyl-5-(2-phosphoethyl)-thiazole: step 1/1.</text>
</comment>
<evidence type="ECO:0000259" key="13">
    <source>
        <dbReference type="Pfam" id="PF02581"/>
    </source>
</evidence>
<protein>
    <recommendedName>
        <fullName evidence="10">Thiamine-phosphate synthase</fullName>
        <shortName evidence="10">TP synthase</shortName>
        <shortName evidence="10">TPS</shortName>
        <ecNumber evidence="10">2.5.1.3</ecNumber>
    </recommendedName>
    <alternativeName>
        <fullName evidence="10">Thiamine-phosphate pyrophosphorylase</fullName>
        <shortName evidence="10">TMP pyrophosphorylase</shortName>
        <shortName evidence="10">TMP-PPase</shortName>
    </alternativeName>
</protein>
<evidence type="ECO:0000256" key="5">
    <source>
        <dbReference type="ARBA" id="ARBA00022842"/>
    </source>
</evidence>
<feature type="binding site" evidence="10">
    <location>
        <position position="180"/>
    </location>
    <ligand>
        <name>2-[(2R,5Z)-2-carboxy-4-methylthiazol-5(2H)-ylidene]ethyl phosphate</name>
        <dbReference type="ChEBI" id="CHEBI:62899"/>
    </ligand>
</feature>
<comment type="caution">
    <text evidence="10">Lacks conserved residue(s) required for the propagation of feature annotation.</text>
</comment>
<evidence type="ECO:0000256" key="2">
    <source>
        <dbReference type="ARBA" id="ARBA00005165"/>
    </source>
</evidence>
<evidence type="ECO:0000256" key="12">
    <source>
        <dbReference type="RuleBase" id="RU004253"/>
    </source>
</evidence>
<dbReference type="AlphaFoldDB" id="A0A238TCC3"/>
<keyword evidence="6 10" id="KW-0784">Thiamine biosynthesis</keyword>
<dbReference type="CDD" id="cd00564">
    <property type="entry name" value="TMP_TenI"/>
    <property type="match status" value="1"/>
</dbReference>
<feature type="binding site" evidence="10">
    <location>
        <begin position="200"/>
        <end position="201"/>
    </location>
    <ligand>
        <name>2-[(2R,5Z)-2-carboxy-4-methylthiazol-5(2H)-ylidene]ethyl phosphate</name>
        <dbReference type="ChEBI" id="CHEBI:62899"/>
    </ligand>
</feature>
<dbReference type="STRING" id="1522312.GCA_900177895_00029"/>
<dbReference type="InterPro" id="IPR013785">
    <property type="entry name" value="Aldolase_TIM"/>
</dbReference>
<dbReference type="Proteomes" id="UP000215450">
    <property type="component" value="Unassembled WGS sequence"/>
</dbReference>
<dbReference type="PANTHER" id="PTHR20857">
    <property type="entry name" value="THIAMINE-PHOSPHATE PYROPHOSPHORYLASE"/>
    <property type="match status" value="1"/>
</dbReference>
<dbReference type="OrthoDB" id="9810880at2"/>
<dbReference type="InterPro" id="IPR022998">
    <property type="entry name" value="ThiamineP_synth_TenI"/>
</dbReference>
<dbReference type="SUPFAM" id="SSF51391">
    <property type="entry name" value="Thiamin phosphate synthase"/>
    <property type="match status" value="1"/>
</dbReference>
<keyword evidence="5 10" id="KW-0460">Magnesium</keyword>
<dbReference type="PANTHER" id="PTHR20857:SF15">
    <property type="entry name" value="THIAMINE-PHOSPHATE SYNTHASE"/>
    <property type="match status" value="1"/>
</dbReference>
<dbReference type="Gene3D" id="3.20.20.70">
    <property type="entry name" value="Aldolase class I"/>
    <property type="match status" value="1"/>
</dbReference>
<evidence type="ECO:0000256" key="10">
    <source>
        <dbReference type="HAMAP-Rule" id="MF_00097"/>
    </source>
</evidence>
<comment type="catalytic activity">
    <reaction evidence="8 10 11">
        <text>2-(2-carboxy-4-methylthiazol-5-yl)ethyl phosphate + 4-amino-2-methyl-5-(diphosphooxymethyl)pyrimidine + 2 H(+) = thiamine phosphate + CO2 + diphosphate</text>
        <dbReference type="Rhea" id="RHEA:47848"/>
        <dbReference type="ChEBI" id="CHEBI:15378"/>
        <dbReference type="ChEBI" id="CHEBI:16526"/>
        <dbReference type="ChEBI" id="CHEBI:33019"/>
        <dbReference type="ChEBI" id="CHEBI:37575"/>
        <dbReference type="ChEBI" id="CHEBI:57841"/>
        <dbReference type="ChEBI" id="CHEBI:62890"/>
        <dbReference type="EC" id="2.5.1.3"/>
    </reaction>
</comment>
<keyword evidence="3 10" id="KW-0808">Transferase</keyword>
<evidence type="ECO:0000256" key="4">
    <source>
        <dbReference type="ARBA" id="ARBA00022723"/>
    </source>
</evidence>
<dbReference type="InterPro" id="IPR034291">
    <property type="entry name" value="TMP_synthase"/>
</dbReference>
<comment type="cofactor">
    <cofactor evidence="10">
        <name>Mg(2+)</name>
        <dbReference type="ChEBI" id="CHEBI:18420"/>
    </cofactor>
    <text evidence="10">Binds 1 Mg(2+) ion per subunit.</text>
</comment>
<evidence type="ECO:0000256" key="6">
    <source>
        <dbReference type="ARBA" id="ARBA00022977"/>
    </source>
</evidence>
<comment type="function">
    <text evidence="1 10">Condenses 4-methyl-5-(beta-hydroxyethyl)thiazole monophosphate (THZ-P) and 2-methyl-4-amino-5-hydroxymethyl pyrimidine pyrophosphate (HMP-PP) to form thiamine monophosphate (TMP).</text>
</comment>
<feature type="binding site" evidence="10">
    <location>
        <position position="151"/>
    </location>
    <ligand>
        <name>4-amino-2-methyl-5-(diphosphooxymethyl)pyrimidine</name>
        <dbReference type="ChEBI" id="CHEBI:57841"/>
    </ligand>
</feature>
<evidence type="ECO:0000313" key="14">
    <source>
        <dbReference type="EMBL" id="SMQ12217.1"/>
    </source>
</evidence>
<evidence type="ECO:0000313" key="15">
    <source>
        <dbReference type="EMBL" id="SNB65518.1"/>
    </source>
</evidence>
<dbReference type="GO" id="GO:0009229">
    <property type="term" value="P:thiamine diphosphate biosynthetic process"/>
    <property type="evidence" value="ECO:0007669"/>
    <property type="project" value="UniProtKB-UniRule"/>
</dbReference>
<feature type="domain" description="Thiamine phosphate synthase/TenI" evidence="13">
    <location>
        <begin position="9"/>
        <end position="203"/>
    </location>
</feature>
<reference evidence="15 16" key="2">
    <citation type="submission" date="2017-06" db="EMBL/GenBank/DDBJ databases">
        <authorList>
            <person name="Kim H.J."/>
            <person name="Triplett B.A."/>
        </authorList>
    </citation>
    <scope>NUCLEOTIDE SEQUENCE [LARGE SCALE GENOMIC DNA]</scope>
    <source>
        <strain evidence="15">Kingella_eburonensis</strain>
    </source>
</reference>
<comment type="catalytic activity">
    <reaction evidence="9 10 11">
        <text>2-[(2R,5Z)-2-carboxy-4-methylthiazol-5(2H)-ylidene]ethyl phosphate + 4-amino-2-methyl-5-(diphosphooxymethyl)pyrimidine + 2 H(+) = thiamine phosphate + CO2 + diphosphate</text>
        <dbReference type="Rhea" id="RHEA:47844"/>
        <dbReference type="ChEBI" id="CHEBI:15378"/>
        <dbReference type="ChEBI" id="CHEBI:16526"/>
        <dbReference type="ChEBI" id="CHEBI:33019"/>
        <dbReference type="ChEBI" id="CHEBI:37575"/>
        <dbReference type="ChEBI" id="CHEBI:57841"/>
        <dbReference type="ChEBI" id="CHEBI:62899"/>
        <dbReference type="EC" id="2.5.1.3"/>
    </reaction>
</comment>
<dbReference type="GO" id="GO:0009228">
    <property type="term" value="P:thiamine biosynthetic process"/>
    <property type="evidence" value="ECO:0007669"/>
    <property type="project" value="UniProtKB-KW"/>
</dbReference>
<feature type="binding site" evidence="10">
    <location>
        <begin position="46"/>
        <end position="50"/>
    </location>
    <ligand>
        <name>4-amino-2-methyl-5-(diphosphooxymethyl)pyrimidine</name>
        <dbReference type="ChEBI" id="CHEBI:57841"/>
    </ligand>
</feature>
<dbReference type="EC" id="2.5.1.3" evidence="10"/>
<dbReference type="GO" id="GO:0004789">
    <property type="term" value="F:thiamine-phosphate diphosphorylase activity"/>
    <property type="evidence" value="ECO:0007669"/>
    <property type="project" value="UniProtKB-UniRule"/>
</dbReference>
<organism evidence="15 16">
    <name type="scientific">Kingella negevensis</name>
    <dbReference type="NCBI Taxonomy" id="1522312"/>
    <lineage>
        <taxon>Bacteria</taxon>
        <taxon>Pseudomonadati</taxon>
        <taxon>Pseudomonadota</taxon>
        <taxon>Betaproteobacteria</taxon>
        <taxon>Neisseriales</taxon>
        <taxon>Neisseriaceae</taxon>
        <taxon>Kingella</taxon>
    </lineage>
</organism>
<sequence length="221" mass="23920">MFEREMLKVYFVAGTQDCRHETSGSPQQKLLGVLETALRNGITCFQLREKGEFSLQDENQMIELAKDCRGLCRQFGVPFVLNNDVALAVNLGADGIHIGQSDMAAVEAVKLTNGKLFLGISNSSVEHLQSSFRLPEIDYFAVGAIFPTQSKPDAVQNLGVEFVRTARQLIGDKPLVAIGGITLENAKLLRQAGADGVAVISAITQAADKAAAVRQLREIFA</sequence>
<keyword evidence="4 10" id="KW-0479">Metal-binding</keyword>
<dbReference type="EMBL" id="FXUV01000017">
    <property type="protein sequence ID" value="SMQ12217.1"/>
    <property type="molecule type" value="Genomic_DNA"/>
</dbReference>
<dbReference type="EMBL" id="FXUV02000019">
    <property type="protein sequence ID" value="SNB65518.1"/>
    <property type="molecule type" value="Genomic_DNA"/>
</dbReference>
<gene>
    <name evidence="10 15" type="primary">thiE</name>
    <name evidence="15" type="ORF">KEBURONENSIS_01139</name>
    <name evidence="14" type="ORF">KEBURONENSIS_01228</name>
</gene>
<evidence type="ECO:0000256" key="11">
    <source>
        <dbReference type="RuleBase" id="RU003826"/>
    </source>
</evidence>
<evidence type="ECO:0000256" key="7">
    <source>
        <dbReference type="ARBA" id="ARBA00047334"/>
    </source>
</evidence>
<dbReference type="RefSeq" id="WP_095062418.1">
    <property type="nucleotide sequence ID" value="NZ_FXUV02000019.1"/>
</dbReference>
<comment type="similarity">
    <text evidence="10 11">Belongs to the thiamine-phosphate synthase family.</text>
</comment>
<accession>A0A238TCC3</accession>
<feature type="binding site" evidence="10">
    <location>
        <position position="82"/>
    </location>
    <ligand>
        <name>4-amino-2-methyl-5-(diphosphooxymethyl)pyrimidine</name>
        <dbReference type="ChEBI" id="CHEBI:57841"/>
    </ligand>
</feature>
<dbReference type="GO" id="GO:0005737">
    <property type="term" value="C:cytoplasm"/>
    <property type="evidence" value="ECO:0007669"/>
    <property type="project" value="TreeGrafter"/>
</dbReference>
<evidence type="ECO:0000256" key="3">
    <source>
        <dbReference type="ARBA" id="ARBA00022679"/>
    </source>
</evidence>
<comment type="catalytic activity">
    <reaction evidence="7 10 11">
        <text>4-methyl-5-(2-phosphooxyethyl)-thiazole + 4-amino-2-methyl-5-(diphosphooxymethyl)pyrimidine + H(+) = thiamine phosphate + diphosphate</text>
        <dbReference type="Rhea" id="RHEA:22328"/>
        <dbReference type="ChEBI" id="CHEBI:15378"/>
        <dbReference type="ChEBI" id="CHEBI:33019"/>
        <dbReference type="ChEBI" id="CHEBI:37575"/>
        <dbReference type="ChEBI" id="CHEBI:57841"/>
        <dbReference type="ChEBI" id="CHEBI:58296"/>
        <dbReference type="EC" id="2.5.1.3"/>
    </reaction>
</comment>
<evidence type="ECO:0000256" key="9">
    <source>
        <dbReference type="ARBA" id="ARBA00047883"/>
    </source>
</evidence>
<dbReference type="Pfam" id="PF02581">
    <property type="entry name" value="TMP-TENI"/>
    <property type="match status" value="1"/>
</dbReference>
<dbReference type="NCBIfam" id="TIGR00693">
    <property type="entry name" value="thiE"/>
    <property type="match status" value="1"/>
</dbReference>
<dbReference type="InterPro" id="IPR036206">
    <property type="entry name" value="ThiamineP_synth_sf"/>
</dbReference>
<evidence type="ECO:0000256" key="1">
    <source>
        <dbReference type="ARBA" id="ARBA00003814"/>
    </source>
</evidence>
<dbReference type="HAMAP" id="MF_00097">
    <property type="entry name" value="TMP_synthase"/>
    <property type="match status" value="1"/>
</dbReference>
<name>A0A238TCC3_9NEIS</name>
<dbReference type="UniPathway" id="UPA00060">
    <property type="reaction ID" value="UER00141"/>
</dbReference>